<dbReference type="CDD" id="cd07542">
    <property type="entry name" value="P-type_ATPase_cation"/>
    <property type="match status" value="1"/>
</dbReference>
<gene>
    <name evidence="18" type="ORF">FRX48_04474</name>
</gene>
<evidence type="ECO:0000259" key="17">
    <source>
        <dbReference type="Pfam" id="PF12409"/>
    </source>
</evidence>
<dbReference type="GO" id="GO:0019829">
    <property type="term" value="F:ATPase-coupled monoatomic cation transmembrane transporter activity"/>
    <property type="evidence" value="ECO:0007669"/>
    <property type="project" value="UniProtKB-UniRule"/>
</dbReference>
<feature type="transmembrane region" description="Helical" evidence="14">
    <location>
        <begin position="596"/>
        <end position="624"/>
    </location>
</feature>
<dbReference type="Gene3D" id="2.70.150.10">
    <property type="entry name" value="Calcium-transporting ATPase, cytoplasmic transduction domain A"/>
    <property type="match status" value="1"/>
</dbReference>
<dbReference type="OrthoDB" id="48943at2759"/>
<dbReference type="SUPFAM" id="SSF56784">
    <property type="entry name" value="HAD-like"/>
    <property type="match status" value="1"/>
</dbReference>
<reference evidence="18 19" key="1">
    <citation type="submission" date="2019-09" db="EMBL/GenBank/DDBJ databases">
        <title>The hologenome of the rock-dwelling lichen Lasallia pustulata.</title>
        <authorList>
            <person name="Greshake Tzovaras B."/>
            <person name="Segers F."/>
            <person name="Bicker A."/>
            <person name="Dal Grande F."/>
            <person name="Otte J."/>
            <person name="Hankeln T."/>
            <person name="Schmitt I."/>
            <person name="Ebersberger I."/>
        </authorList>
    </citation>
    <scope>NUCLEOTIDE SEQUENCE [LARGE SCALE GENOMIC DNA]</scope>
    <source>
        <strain evidence="18">A1-1</strain>
    </source>
</reference>
<dbReference type="InterPro" id="IPR001757">
    <property type="entry name" value="P_typ_ATPase"/>
</dbReference>
<dbReference type="PRINTS" id="PR00119">
    <property type="entry name" value="CATATPASE"/>
</dbReference>
<dbReference type="InterPro" id="IPR023299">
    <property type="entry name" value="ATPase_P-typ_cyto_dom_N"/>
</dbReference>
<name>A0A5M8PTI7_9LECA</name>
<keyword evidence="6 14" id="KW-0479">Metal-binding</keyword>
<evidence type="ECO:0000256" key="11">
    <source>
        <dbReference type="ARBA" id="ARBA00022989"/>
    </source>
</evidence>
<evidence type="ECO:0000256" key="8">
    <source>
        <dbReference type="ARBA" id="ARBA00022840"/>
    </source>
</evidence>
<dbReference type="InterPro" id="IPR008250">
    <property type="entry name" value="ATPase_P-typ_transduc_dom_A_sf"/>
</dbReference>
<protein>
    <recommendedName>
        <fullName evidence="14">Cation-transporting ATPase</fullName>
        <ecNumber evidence="14">7.2.2.-</ecNumber>
    </recommendedName>
</protein>
<dbReference type="InterPro" id="IPR047821">
    <property type="entry name" value="P5B-type_ATPase"/>
</dbReference>
<feature type="transmembrane region" description="Helical" evidence="14">
    <location>
        <begin position="197"/>
        <end position="218"/>
    </location>
</feature>
<feature type="compositionally biased region" description="Basic and acidic residues" evidence="15">
    <location>
        <begin position="150"/>
        <end position="162"/>
    </location>
</feature>
<dbReference type="NCBIfam" id="TIGR01657">
    <property type="entry name" value="P-ATPase-V"/>
    <property type="match status" value="1"/>
</dbReference>
<evidence type="ECO:0000313" key="18">
    <source>
        <dbReference type="EMBL" id="KAA6412322.1"/>
    </source>
</evidence>
<evidence type="ECO:0000256" key="15">
    <source>
        <dbReference type="SAM" id="MobiDB-lite"/>
    </source>
</evidence>
<dbReference type="Gene3D" id="1.20.1110.10">
    <property type="entry name" value="Calcium-transporting ATPase, transmembrane domain"/>
    <property type="match status" value="1"/>
</dbReference>
<feature type="region of interest" description="Disordered" evidence="15">
    <location>
        <begin position="56"/>
        <end position="172"/>
    </location>
</feature>
<keyword evidence="11 14" id="KW-1133">Transmembrane helix</keyword>
<feature type="transmembrane region" description="Helical" evidence="14">
    <location>
        <begin position="1176"/>
        <end position="1195"/>
    </location>
</feature>
<comment type="subcellular location">
    <subcellularLocation>
        <location evidence="1 14">Membrane</location>
        <topology evidence="1 14">Multi-pass membrane protein</topology>
    </subcellularLocation>
</comment>
<feature type="transmembrane region" description="Helical" evidence="14">
    <location>
        <begin position="564"/>
        <end position="584"/>
    </location>
</feature>
<feature type="transmembrane region" description="Helical" evidence="14">
    <location>
        <begin position="1223"/>
        <end position="1241"/>
    </location>
</feature>
<dbReference type="GO" id="GO:0016887">
    <property type="term" value="F:ATP hydrolysis activity"/>
    <property type="evidence" value="ECO:0007669"/>
    <property type="project" value="InterPro"/>
</dbReference>
<keyword evidence="4" id="KW-0597">Phosphoprotein</keyword>
<evidence type="ECO:0000256" key="10">
    <source>
        <dbReference type="ARBA" id="ARBA00022967"/>
    </source>
</evidence>
<evidence type="ECO:0000256" key="2">
    <source>
        <dbReference type="ARBA" id="ARBA00006000"/>
    </source>
</evidence>
<dbReference type="InterPro" id="IPR006544">
    <property type="entry name" value="P-type_TPase_V"/>
</dbReference>
<dbReference type="NCBIfam" id="TIGR01494">
    <property type="entry name" value="ATPase_P-type"/>
    <property type="match status" value="1"/>
</dbReference>
<feature type="compositionally biased region" description="Low complexity" evidence="15">
    <location>
        <begin position="1"/>
        <end position="10"/>
    </location>
</feature>
<evidence type="ECO:0000259" key="16">
    <source>
        <dbReference type="Pfam" id="PF00122"/>
    </source>
</evidence>
<dbReference type="SUPFAM" id="SSF81653">
    <property type="entry name" value="Calcium ATPase, transduction domain A"/>
    <property type="match status" value="1"/>
</dbReference>
<dbReference type="InterPro" id="IPR023214">
    <property type="entry name" value="HAD_sf"/>
</dbReference>
<keyword evidence="10 14" id="KW-1278">Translocase</keyword>
<dbReference type="Gene3D" id="3.40.1110.10">
    <property type="entry name" value="Calcium-transporting ATPase, cytoplasmic domain N"/>
    <property type="match status" value="1"/>
</dbReference>
<evidence type="ECO:0000256" key="3">
    <source>
        <dbReference type="ARBA" id="ARBA00010815"/>
    </source>
</evidence>
<dbReference type="GO" id="GO:0046872">
    <property type="term" value="F:metal ion binding"/>
    <property type="evidence" value="ECO:0007669"/>
    <property type="project" value="UniProtKB-UniRule"/>
</dbReference>
<comment type="catalytic activity">
    <reaction evidence="13 14">
        <text>ATP + H2O = ADP + phosphate + H(+)</text>
        <dbReference type="Rhea" id="RHEA:13065"/>
        <dbReference type="ChEBI" id="CHEBI:15377"/>
        <dbReference type="ChEBI" id="CHEBI:15378"/>
        <dbReference type="ChEBI" id="CHEBI:30616"/>
        <dbReference type="ChEBI" id="CHEBI:43474"/>
        <dbReference type="ChEBI" id="CHEBI:456216"/>
    </reaction>
</comment>
<accession>A0A5M8PTI7</accession>
<dbReference type="SUPFAM" id="SSF81665">
    <property type="entry name" value="Calcium ATPase, transmembrane domain M"/>
    <property type="match status" value="1"/>
</dbReference>
<dbReference type="PANTHER" id="PTHR45630">
    <property type="entry name" value="CATION-TRANSPORTING ATPASE-RELATED"/>
    <property type="match status" value="1"/>
</dbReference>
<dbReference type="FunFam" id="3.40.50.1000:FF:000068">
    <property type="entry name" value="Cation-transporting ATPase"/>
    <property type="match status" value="1"/>
</dbReference>
<dbReference type="GO" id="GO:0015662">
    <property type="term" value="F:P-type ion transporter activity"/>
    <property type="evidence" value="ECO:0007669"/>
    <property type="project" value="InterPro"/>
</dbReference>
<dbReference type="InterPro" id="IPR059000">
    <property type="entry name" value="ATPase_P-type_domA"/>
</dbReference>
<dbReference type="FunFam" id="3.40.50.150:FF:000554">
    <property type="entry name" value="Cation-transporting ATPase"/>
    <property type="match status" value="1"/>
</dbReference>
<dbReference type="FunFam" id="1.20.1110.10:FF:000032">
    <property type="entry name" value="Cation-transporting ATPase"/>
    <property type="match status" value="1"/>
</dbReference>
<dbReference type="PANTHER" id="PTHR45630:SF8">
    <property type="entry name" value="CATION-TRANSPORTING ATPASE"/>
    <property type="match status" value="1"/>
</dbReference>
<evidence type="ECO:0000256" key="1">
    <source>
        <dbReference type="ARBA" id="ARBA00004141"/>
    </source>
</evidence>
<dbReference type="SFLD" id="SFLDG00002">
    <property type="entry name" value="C1.7:_P-type_atpase_like"/>
    <property type="match status" value="1"/>
</dbReference>
<keyword evidence="5 14" id="KW-0812">Transmembrane</keyword>
<evidence type="ECO:0000256" key="6">
    <source>
        <dbReference type="ARBA" id="ARBA00022723"/>
    </source>
</evidence>
<dbReference type="Pfam" id="PF12409">
    <property type="entry name" value="P5-ATPase"/>
    <property type="match status" value="1"/>
</dbReference>
<dbReference type="SFLD" id="SFLDF00027">
    <property type="entry name" value="p-type_atpase"/>
    <property type="match status" value="1"/>
</dbReference>
<dbReference type="SUPFAM" id="SSF81660">
    <property type="entry name" value="Metal cation-transporting ATPase, ATP-binding domain N"/>
    <property type="match status" value="1"/>
</dbReference>
<dbReference type="InterPro" id="IPR029063">
    <property type="entry name" value="SAM-dependent_MTases_sf"/>
</dbReference>
<dbReference type="InterPro" id="IPR047819">
    <property type="entry name" value="P5A-ATPase_N"/>
</dbReference>
<keyword evidence="8 14" id="KW-0067">ATP-binding</keyword>
<evidence type="ECO:0000313" key="19">
    <source>
        <dbReference type="Proteomes" id="UP000324767"/>
    </source>
</evidence>
<evidence type="ECO:0000256" key="5">
    <source>
        <dbReference type="ARBA" id="ARBA00022692"/>
    </source>
</evidence>
<feature type="transmembrane region" description="Helical" evidence="14">
    <location>
        <begin position="1253"/>
        <end position="1270"/>
    </location>
</feature>
<evidence type="ECO:0000256" key="13">
    <source>
        <dbReference type="ARBA" id="ARBA00049360"/>
    </source>
</evidence>
<keyword evidence="12 14" id="KW-0472">Membrane</keyword>
<comment type="caution">
    <text evidence="14">Lacks conserved residue(s) required for the propagation of feature annotation.</text>
</comment>
<feature type="compositionally biased region" description="Acidic residues" evidence="15">
    <location>
        <begin position="90"/>
        <end position="119"/>
    </location>
</feature>
<dbReference type="CDD" id="cd02440">
    <property type="entry name" value="AdoMet_MTases"/>
    <property type="match status" value="1"/>
</dbReference>
<dbReference type="SUPFAM" id="SSF53335">
    <property type="entry name" value="S-adenosyl-L-methionine-dependent methyltransferases"/>
    <property type="match status" value="1"/>
</dbReference>
<evidence type="ECO:0000256" key="12">
    <source>
        <dbReference type="ARBA" id="ARBA00023136"/>
    </source>
</evidence>
<sequence length="1695" mass="190850">MMNGSSPRPSGDLRRGSSRSSGIGNGHHTGHLYRRDSNMSNVSFISDVEMARDELYSGPVSESVPSSITGFAHRRSRADSTASYTYFQQQEEEEEEEEEQPTEWLEEEAISDQSEAEDDDARKQNGDDQNLESALTPPPRRKSSNFSRTSTEDPLLRRHDSAKSTASGMGRGGRVSQKFHIVTEDLTVVVAGFATNLLGFFVYLVLCVLTLGLGYLVFRWLPRWRVRLTGTPKPLRECTWVVIENQWGEFVVQTVIKQQYGHSVSTVFGSVGEKTRLRGFDEEDDPVMLHLRFLDYRYIRFCFNPLKDRFVLSSNWKDPSWTDAKSIRVGLDGDERHQREQVFGLNLIDVQQKSIPQLLVDEAFYPFYVFQIASLVLWSLVQYYYYAACIFLISVVSITTTLIDTRATMKRLREVSRFECDVRVLRNGFWRRVTSNELVPGDVYEVSDPSLPQFPCDSLLLAGDCIVNESMLTGESVPVSKIPATDESIRLLDLSAASIHPEVAKHFLFSGTRIVRARRPQDGQDDEAVALALVVRTGFNTTKGALVRSMLFPKPSGFKFYKDAFRYISVMGVVAGIGFIASFINFVRLQLAWHLIIIRALDLITIVVPPALPATLTIGTNFALSRLKQKQIFCISPQRVNVGGKLDIICFDKTGTLTEDGLDVLGIRVVHRPAMRFSDILSDVTVLLPGAPYERGPTVDYQIHRAALYTMATCHSLRMVDEELVGDPLDLKMFEFTGWSFDEGGKSSGACEDEEQNKLSPSVARPPAGMEYDVGDARDGAYNSRIELGILRSFEFVSQLRRASVIVRRFGAPGADIYVKGAPECMKDICRADSFPMDYEELLSHYTHRGFRVIACAMKHIPKLSWVKVQKMKRTEAESELVFIGFIVFENKLKQSTVGVIDELNGAAIRQVMCTGDNILTAISVAKECHLIDRMAHCFVPHFVEGDAQDPKARLAWRSVDNQVYELDGDTLMPLPPPVESDASLPYDISALRDYSLAVSGDVFRWVIEYGNENVLEGILARGQVFARMSPDEKHELVEKFQSIDYCCGFCGDGANDCGALKAADVGISLSEAEASVAAPFTSRVFDISCVPEVIREGRAALVTSFCCFKYMSLYSAIQFTTVSFLYASASNLGDFQFLFIDLLLILPIAIFMGWTGAYPVLCRKRPTASLVSRKVLTPLLGQVVICILIQSVGFKVVQRQPWFIPPALDTEKSNIENSENTTLFLTSCFQYILSGIVLSVGPPFRQPMTHNLPFVVTIVVALLFSSYMLIDPGAWLADFMQLTWMSMEFKVLILVLTMGDFALAWAAEKRVSLWLSAVISGAHDWLWPGRRKKRKQYKLLVERTRAMNYDWILDGGYLPQAIIRIGIRRQLQDRCNTIGATSLEEAYRCKMQYVTALRSRPIAIETGKANEQHYEVGTGVLRACLGPRMKYSCCLYPKGTETLGQAEVAMLGLYVERAELRDGMSILDLGCGWGSGALYFAEIFPRSKITAFSNSRTQKEYIDSQAKSKGLTNIVVITGDVVDYEFEQAGFDRVTSIELFEHMKNYELLMAKVARALKPGGKLFVHIFAHKTTPYDFEDGWMSTHFFSGGTMPSADLLLYFQKDLRLQEQWWVSGKHYAKTCELIKDSQDWLSKMNAGKKELWPHLEETYGKRNAAMWFYRWQIFYMACAELFAYEGGDTWGISHYLFEKPNLT</sequence>
<dbReference type="Gene3D" id="3.40.50.150">
    <property type="entry name" value="Vaccinia Virus protein VP39"/>
    <property type="match status" value="1"/>
</dbReference>
<evidence type="ECO:0000256" key="9">
    <source>
        <dbReference type="ARBA" id="ARBA00022842"/>
    </source>
</evidence>
<dbReference type="EC" id="7.2.2.-" evidence="14"/>
<keyword evidence="7 14" id="KW-0547">Nucleotide-binding</keyword>
<evidence type="ECO:0000256" key="4">
    <source>
        <dbReference type="ARBA" id="ARBA00022553"/>
    </source>
</evidence>
<dbReference type="FunFam" id="2.70.150.10:FF:000119">
    <property type="entry name" value="Cation-transporting ATPase"/>
    <property type="match status" value="1"/>
</dbReference>
<organism evidence="18 19">
    <name type="scientific">Lasallia pustulata</name>
    <dbReference type="NCBI Taxonomy" id="136370"/>
    <lineage>
        <taxon>Eukaryota</taxon>
        <taxon>Fungi</taxon>
        <taxon>Dikarya</taxon>
        <taxon>Ascomycota</taxon>
        <taxon>Pezizomycotina</taxon>
        <taxon>Lecanoromycetes</taxon>
        <taxon>OSLEUM clade</taxon>
        <taxon>Umbilicariomycetidae</taxon>
        <taxon>Umbilicariales</taxon>
        <taxon>Umbilicariaceae</taxon>
        <taxon>Lasallia</taxon>
    </lineage>
</organism>
<proteinExistence type="inferred from homology"/>
<dbReference type="InterPro" id="IPR018303">
    <property type="entry name" value="ATPase_P-typ_P_site"/>
</dbReference>
<feature type="transmembrane region" description="Helical" evidence="14">
    <location>
        <begin position="1136"/>
        <end position="1155"/>
    </location>
</feature>
<dbReference type="PROSITE" id="PS00154">
    <property type="entry name" value="ATPASE_E1_E2"/>
    <property type="match status" value="1"/>
</dbReference>
<feature type="domain" description="P-type ATPase A" evidence="16">
    <location>
        <begin position="421"/>
        <end position="550"/>
    </location>
</feature>
<dbReference type="InterPro" id="IPR036412">
    <property type="entry name" value="HAD-like_sf"/>
</dbReference>
<feature type="domain" description="P5B-type ATPase N-terminal" evidence="17">
    <location>
        <begin position="184"/>
        <end position="304"/>
    </location>
</feature>
<evidence type="ECO:0000256" key="7">
    <source>
        <dbReference type="ARBA" id="ARBA00022741"/>
    </source>
</evidence>
<dbReference type="EMBL" id="VXIT01000006">
    <property type="protein sequence ID" value="KAA6412322.1"/>
    <property type="molecule type" value="Genomic_DNA"/>
</dbReference>
<dbReference type="GO" id="GO:0006874">
    <property type="term" value="P:intracellular calcium ion homeostasis"/>
    <property type="evidence" value="ECO:0007669"/>
    <property type="project" value="TreeGrafter"/>
</dbReference>
<dbReference type="InterPro" id="IPR023298">
    <property type="entry name" value="ATPase_P-typ_TM_dom_sf"/>
</dbReference>
<dbReference type="Pfam" id="PF00122">
    <property type="entry name" value="E1-E2_ATPase"/>
    <property type="match status" value="1"/>
</dbReference>
<dbReference type="GO" id="GO:0016020">
    <property type="term" value="C:membrane"/>
    <property type="evidence" value="ECO:0007669"/>
    <property type="project" value="UniProtKB-SubCell"/>
</dbReference>
<dbReference type="GO" id="GO:0005524">
    <property type="term" value="F:ATP binding"/>
    <property type="evidence" value="ECO:0007669"/>
    <property type="project" value="UniProtKB-UniRule"/>
</dbReference>
<comment type="caution">
    <text evidence="18">The sequence shown here is derived from an EMBL/GenBank/DDBJ whole genome shotgun (WGS) entry which is preliminary data.</text>
</comment>
<feature type="region of interest" description="Disordered" evidence="15">
    <location>
        <begin position="1"/>
        <end position="39"/>
    </location>
</feature>
<dbReference type="SFLD" id="SFLDS00003">
    <property type="entry name" value="Haloacid_Dehalogenase"/>
    <property type="match status" value="1"/>
</dbReference>
<dbReference type="InterPro" id="IPR044492">
    <property type="entry name" value="P_typ_ATPase_HD_dom"/>
</dbReference>
<comment type="similarity">
    <text evidence="2 14">Belongs to the cation transport ATPase (P-type) (TC 3.A.3) family. Type V subfamily.</text>
</comment>
<feature type="transmembrane region" description="Helical" evidence="14">
    <location>
        <begin position="383"/>
        <end position="403"/>
    </location>
</feature>
<dbReference type="Proteomes" id="UP000324767">
    <property type="component" value="Unassembled WGS sequence"/>
</dbReference>
<dbReference type="Gene3D" id="3.40.50.1000">
    <property type="entry name" value="HAD superfamily/HAD-like"/>
    <property type="match status" value="1"/>
</dbReference>
<keyword evidence="9 14" id="KW-0460">Magnesium</keyword>
<comment type="similarity">
    <text evidence="3">Belongs to the CFA/CMAS family.</text>
</comment>
<dbReference type="FunFam" id="3.40.1110.10:FF:000057">
    <property type="entry name" value="Cation-transporting ATPase"/>
    <property type="match status" value="1"/>
</dbReference>
<dbReference type="Pfam" id="PF02353">
    <property type="entry name" value="CMAS"/>
    <property type="match status" value="1"/>
</dbReference>
<evidence type="ECO:0000256" key="14">
    <source>
        <dbReference type="RuleBase" id="RU362082"/>
    </source>
</evidence>